<dbReference type="GO" id="GO:0004452">
    <property type="term" value="F:isopentenyl-diphosphate delta-isomerase activity"/>
    <property type="evidence" value="ECO:0007669"/>
    <property type="project" value="UniProtKB-UniRule"/>
</dbReference>
<comment type="similarity">
    <text evidence="11">Belongs to the IPP isomerase type 2 family.</text>
</comment>
<keyword evidence="2 11" id="KW-0963">Cytoplasm</keyword>
<protein>
    <recommendedName>
        <fullName evidence="11">Isopentenyl-diphosphate delta-isomerase</fullName>
        <shortName evidence="11">IPP isomerase</shortName>
        <ecNumber evidence="11">5.3.3.2</ecNumber>
    </recommendedName>
    <alternativeName>
        <fullName evidence="11">Isopentenyl diphosphate:dimethylallyl diphosphate isomerase</fullName>
    </alternativeName>
    <alternativeName>
        <fullName evidence="11">Isopentenyl pyrophosphate isomerase</fullName>
    </alternativeName>
    <alternativeName>
        <fullName evidence="11">Type 2 isopentenyl diphosphate isomerase</fullName>
        <shortName evidence="11">IDI-2</shortName>
    </alternativeName>
</protein>
<evidence type="ECO:0000256" key="4">
    <source>
        <dbReference type="ARBA" id="ARBA00022643"/>
    </source>
</evidence>
<feature type="binding site" evidence="11">
    <location>
        <position position="171"/>
    </location>
    <ligand>
        <name>substrate</name>
    </ligand>
</feature>
<dbReference type="CDD" id="cd02811">
    <property type="entry name" value="IDI-2_FMN"/>
    <property type="match status" value="1"/>
</dbReference>
<dbReference type="STRING" id="471514.AN477_21900"/>
<evidence type="ECO:0000256" key="2">
    <source>
        <dbReference type="ARBA" id="ARBA00022490"/>
    </source>
</evidence>
<gene>
    <name evidence="11" type="primary">fni</name>
    <name evidence="13" type="ORF">AN477_21900</name>
</gene>
<comment type="cofactor">
    <cofactor evidence="11">
        <name>Mg(2+)</name>
        <dbReference type="ChEBI" id="CHEBI:18420"/>
    </cofactor>
</comment>
<dbReference type="GO" id="GO:0005737">
    <property type="term" value="C:cytoplasm"/>
    <property type="evidence" value="ECO:0007669"/>
    <property type="project" value="UniProtKB-SubCell"/>
</dbReference>
<comment type="subcellular location">
    <subcellularLocation>
        <location evidence="11">Cytoplasm</location>
    </subcellularLocation>
</comment>
<dbReference type="SUPFAM" id="SSF51395">
    <property type="entry name" value="FMN-linked oxidoreductases"/>
    <property type="match status" value="1"/>
</dbReference>
<organism evidence="13 14">
    <name type="scientific">Alicyclobacillus ferrooxydans</name>
    <dbReference type="NCBI Taxonomy" id="471514"/>
    <lineage>
        <taxon>Bacteria</taxon>
        <taxon>Bacillati</taxon>
        <taxon>Bacillota</taxon>
        <taxon>Bacilli</taxon>
        <taxon>Bacillales</taxon>
        <taxon>Alicyclobacillaceae</taxon>
        <taxon>Alicyclobacillus</taxon>
    </lineage>
</organism>
<comment type="subunit">
    <text evidence="10 11">Homooctamer. Dimer of tetramers.</text>
</comment>
<dbReference type="EC" id="5.3.3.2" evidence="11"/>
<evidence type="ECO:0000256" key="10">
    <source>
        <dbReference type="ARBA" id="ARBA00025810"/>
    </source>
</evidence>
<dbReference type="Gene3D" id="3.20.20.70">
    <property type="entry name" value="Aldolase class I"/>
    <property type="match status" value="1"/>
</dbReference>
<keyword evidence="6 11" id="KW-0460">Magnesium</keyword>
<dbReference type="HAMAP" id="MF_00354">
    <property type="entry name" value="Idi_2"/>
    <property type="match status" value="1"/>
</dbReference>
<reference evidence="13 14" key="1">
    <citation type="submission" date="2015-09" db="EMBL/GenBank/DDBJ databases">
        <title>Draft genome sequence of Alicyclobacillus ferrooxydans DSM 22381.</title>
        <authorList>
            <person name="Hemp J."/>
        </authorList>
    </citation>
    <scope>NUCLEOTIDE SEQUENCE [LARGE SCALE GENOMIC DNA]</scope>
    <source>
        <strain evidence="13 14">TC-34</strain>
    </source>
</reference>
<comment type="cofactor">
    <cofactor evidence="1 11">
        <name>FMN</name>
        <dbReference type="ChEBI" id="CHEBI:58210"/>
    </cofactor>
</comment>
<evidence type="ECO:0000256" key="6">
    <source>
        <dbReference type="ARBA" id="ARBA00022842"/>
    </source>
</evidence>
<name>A0A0P9C629_9BACL</name>
<feature type="binding site" evidence="11">
    <location>
        <position position="203"/>
    </location>
    <ligand>
        <name>FMN</name>
        <dbReference type="ChEBI" id="CHEBI:58210"/>
    </ligand>
</feature>
<feature type="binding site" evidence="11">
    <location>
        <position position="112"/>
    </location>
    <ligand>
        <name>FMN</name>
        <dbReference type="ChEBI" id="CHEBI:58210"/>
    </ligand>
</feature>
<keyword evidence="7 11" id="KW-0521">NADP</keyword>
<evidence type="ECO:0000256" key="9">
    <source>
        <dbReference type="ARBA" id="ARBA00023235"/>
    </source>
</evidence>
<dbReference type="PATRIC" id="fig|471514.4.peg.3952"/>
<evidence type="ECO:0000259" key="12">
    <source>
        <dbReference type="Pfam" id="PF01070"/>
    </source>
</evidence>
<keyword evidence="4 11" id="KW-0288">FMN</keyword>
<dbReference type="AlphaFoldDB" id="A0A0P9C629"/>
<feature type="binding site" evidence="11">
    <location>
        <position position="172"/>
    </location>
    <ligand>
        <name>Mg(2+)</name>
        <dbReference type="ChEBI" id="CHEBI:18420"/>
    </ligand>
</feature>
<dbReference type="InterPro" id="IPR011179">
    <property type="entry name" value="IPdP_isomerase"/>
</dbReference>
<comment type="caution">
    <text evidence="11">Lacks conserved residue(s) required for the propagation of feature annotation.</text>
</comment>
<dbReference type="SMART" id="SM01240">
    <property type="entry name" value="IMPDH"/>
    <property type="match status" value="1"/>
</dbReference>
<evidence type="ECO:0000313" key="13">
    <source>
        <dbReference type="EMBL" id="KPV40537.1"/>
    </source>
</evidence>
<keyword evidence="8 11" id="KW-0414">Isoprene biosynthesis</keyword>
<evidence type="ECO:0000313" key="14">
    <source>
        <dbReference type="Proteomes" id="UP000050482"/>
    </source>
</evidence>
<evidence type="ECO:0000256" key="7">
    <source>
        <dbReference type="ARBA" id="ARBA00022857"/>
    </source>
</evidence>
<dbReference type="GO" id="GO:0000287">
    <property type="term" value="F:magnesium ion binding"/>
    <property type="evidence" value="ECO:0007669"/>
    <property type="project" value="UniProtKB-UniRule"/>
</dbReference>
<dbReference type="RefSeq" id="WP_083486566.1">
    <property type="nucleotide sequence ID" value="NZ_LJCO01000097.1"/>
</dbReference>
<dbReference type="InterPro" id="IPR000262">
    <property type="entry name" value="FMN-dep_DH"/>
</dbReference>
<feature type="binding site" evidence="11">
    <location>
        <position position="228"/>
    </location>
    <ligand>
        <name>FMN</name>
        <dbReference type="ChEBI" id="CHEBI:58210"/>
    </ligand>
</feature>
<dbReference type="PIRSF" id="PIRSF003314">
    <property type="entry name" value="IPP_isomerase"/>
    <property type="match status" value="1"/>
</dbReference>
<accession>A0A0P9C629</accession>
<evidence type="ECO:0000256" key="8">
    <source>
        <dbReference type="ARBA" id="ARBA00023229"/>
    </source>
</evidence>
<feature type="binding site" evidence="11">
    <location>
        <begin position="82"/>
        <end position="84"/>
    </location>
    <ligand>
        <name>FMN</name>
        <dbReference type="ChEBI" id="CHEBI:58210"/>
    </ligand>
</feature>
<dbReference type="OrthoDB" id="9795032at2"/>
<evidence type="ECO:0000256" key="11">
    <source>
        <dbReference type="HAMAP-Rule" id="MF_00354"/>
    </source>
</evidence>
<dbReference type="InterPro" id="IPR013785">
    <property type="entry name" value="Aldolase_TIM"/>
</dbReference>
<feature type="domain" description="FMN-dependent dehydrogenase" evidence="12">
    <location>
        <begin position="189"/>
        <end position="341"/>
    </location>
</feature>
<dbReference type="GO" id="GO:0008299">
    <property type="term" value="P:isoprenoid biosynthetic process"/>
    <property type="evidence" value="ECO:0007669"/>
    <property type="project" value="UniProtKB-UniRule"/>
</dbReference>
<feature type="binding site" evidence="11">
    <location>
        <begin position="299"/>
        <end position="300"/>
    </location>
    <ligand>
        <name>FMN</name>
        <dbReference type="ChEBI" id="CHEBI:58210"/>
    </ligand>
</feature>
<evidence type="ECO:0000256" key="5">
    <source>
        <dbReference type="ARBA" id="ARBA00022723"/>
    </source>
</evidence>
<feature type="binding site" evidence="11">
    <location>
        <position position="141"/>
    </location>
    <ligand>
        <name>FMN</name>
        <dbReference type="ChEBI" id="CHEBI:58210"/>
    </ligand>
</feature>
<dbReference type="GO" id="GO:0070402">
    <property type="term" value="F:NADPH binding"/>
    <property type="evidence" value="ECO:0007669"/>
    <property type="project" value="UniProtKB-UniRule"/>
</dbReference>
<comment type="cofactor">
    <cofactor evidence="11">
        <name>NADPH</name>
        <dbReference type="ChEBI" id="CHEBI:57783"/>
    </cofactor>
</comment>
<dbReference type="Proteomes" id="UP000050482">
    <property type="component" value="Unassembled WGS sequence"/>
</dbReference>
<dbReference type="GO" id="GO:0010181">
    <property type="term" value="F:FMN binding"/>
    <property type="evidence" value="ECO:0007669"/>
    <property type="project" value="UniProtKB-UniRule"/>
</dbReference>
<keyword evidence="3 11" id="KW-0285">Flavoprotein</keyword>
<dbReference type="GO" id="GO:0016491">
    <property type="term" value="F:oxidoreductase activity"/>
    <property type="evidence" value="ECO:0007669"/>
    <property type="project" value="InterPro"/>
</dbReference>
<comment type="catalytic activity">
    <reaction evidence="11">
        <text>isopentenyl diphosphate = dimethylallyl diphosphate</text>
        <dbReference type="Rhea" id="RHEA:23284"/>
        <dbReference type="ChEBI" id="CHEBI:57623"/>
        <dbReference type="ChEBI" id="CHEBI:128769"/>
        <dbReference type="EC" id="5.3.3.2"/>
    </reaction>
</comment>
<evidence type="ECO:0000256" key="1">
    <source>
        <dbReference type="ARBA" id="ARBA00001917"/>
    </source>
</evidence>
<keyword evidence="5 11" id="KW-0479">Metal-binding</keyword>
<evidence type="ECO:0000256" key="3">
    <source>
        <dbReference type="ARBA" id="ARBA00022630"/>
    </source>
</evidence>
<keyword evidence="14" id="KW-1185">Reference proteome</keyword>
<feature type="binding site" evidence="11">
    <location>
        <begin position="25"/>
        <end position="26"/>
    </location>
    <ligand>
        <name>substrate</name>
    </ligand>
</feature>
<dbReference type="Pfam" id="PF01070">
    <property type="entry name" value="FMN_dh"/>
    <property type="match status" value="1"/>
</dbReference>
<keyword evidence="9 11" id="KW-0413">Isomerase</keyword>
<feature type="binding site" evidence="11">
    <location>
        <position position="233"/>
    </location>
    <ligand>
        <name>FMN</name>
        <dbReference type="ChEBI" id="CHEBI:58210"/>
    </ligand>
</feature>
<dbReference type="EMBL" id="LJCO01000097">
    <property type="protein sequence ID" value="KPV40537.1"/>
    <property type="molecule type" value="Genomic_DNA"/>
</dbReference>
<proteinExistence type="inferred from homology"/>
<dbReference type="NCBIfam" id="TIGR02151">
    <property type="entry name" value="IPP_isom_2"/>
    <property type="match status" value="1"/>
</dbReference>
<feature type="binding site" evidence="11">
    <location>
        <begin position="278"/>
        <end position="280"/>
    </location>
    <ligand>
        <name>FMN</name>
        <dbReference type="ChEBI" id="CHEBI:58210"/>
    </ligand>
</feature>
<comment type="function">
    <text evidence="11">Involved in the biosynthesis of isoprenoids. Catalyzes the 1,3-allylic rearrangement of the homoallylic substrate isopentenyl (IPP) to its allylic isomer, dimethylallyl diphosphate (DMAPP).</text>
</comment>
<dbReference type="PANTHER" id="PTHR43665:SF1">
    <property type="entry name" value="ISOPENTENYL-DIPHOSPHATE DELTA-ISOMERASE"/>
    <property type="match status" value="1"/>
</dbReference>
<comment type="caution">
    <text evidence="13">The sequence shown here is derived from an EMBL/GenBank/DDBJ whole genome shotgun (WGS) entry which is preliminary data.</text>
</comment>
<sequence length="372" mass="40901">MTRDNYQNEVNEGQSDSELRLRKTRKAHHIDLAVQYNEQSQTDAWKDIRFVHHSLPELNEQDIDLTTRVADHTWSVPLYINAMTGGIDEAKVINQNLAEVARKHGLAIAVGSQSAALADTKVVDTYRIVREIMQDGLVLANVSGAVPANEAFRAVEMIQADYLQLHLNFPQEIVMPEGDRNFKGVRANIIEILNDSPVPVIVKEVGFGMSMELYAELAAAGVKVIDVSGRGGTNFAWIESRRRKDQRSVFEDWGQTTPISLLEAQRFMNSIEFLASGGIRTALDMAKALALGAHAVGVAGAVLRVFYKGGKQAVSDTIGTWLHDLRSVMLALGAQSVDDLRTMPIVVTGDSQDWAGARGINIEMLASRSRHG</sequence>
<dbReference type="PANTHER" id="PTHR43665">
    <property type="entry name" value="ISOPENTENYL-DIPHOSPHATE DELTA-ISOMERASE"/>
    <property type="match status" value="1"/>
</dbReference>